<feature type="transmembrane region" description="Helical" evidence="1">
    <location>
        <begin position="476"/>
        <end position="493"/>
    </location>
</feature>
<organism evidence="2 3">
    <name type="scientific">Symbiodinium microadriaticum</name>
    <name type="common">Dinoflagellate</name>
    <name type="synonym">Zooxanthella microadriatica</name>
    <dbReference type="NCBI Taxonomy" id="2951"/>
    <lineage>
        <taxon>Eukaryota</taxon>
        <taxon>Sar</taxon>
        <taxon>Alveolata</taxon>
        <taxon>Dinophyceae</taxon>
        <taxon>Suessiales</taxon>
        <taxon>Symbiodiniaceae</taxon>
        <taxon>Symbiodinium</taxon>
    </lineage>
</organism>
<keyword evidence="3" id="KW-1185">Reference proteome</keyword>
<protein>
    <submittedName>
        <fullName evidence="2">Uncharacterized protein</fullName>
    </submittedName>
</protein>
<feature type="transmembrane region" description="Helical" evidence="1">
    <location>
        <begin position="582"/>
        <end position="607"/>
    </location>
</feature>
<dbReference type="AlphaFoldDB" id="A0A1Q9D0U8"/>
<sequence length="665" mass="72277">MRFPSTTVRELWVSVYGTRLGSVLQLLQLLERLLQPRRVVVLRFEGEAAMPTASLLVRASQPCAQGPTSQEAWRKDFESGSFSTAALNAWLQEVASAARVPPLWSRLTEAKESLQAENVFALILCAQTSSTDTVPEALAVAARSLCASAQCAGGDVATAKVPYLSAVTFGSDFNSERLAALEELCAWSGGLSFNVAEPGMLRPAAEGLAAHLFTQGDASGFLERRRYYAQKQELGTCFMELPKMVKYNEGEATPSLTPLHLHRKTLAGLPALLLKASAQPIDFAVPSESMLTVLSDVTLVLAHRWSRSLRTWRIRRGMRDLVFGEPGSIGLDFEEPVLEGTDGALTSTWKLRATHPPASALKMENGSELVAINRIRVTERTPRSEVARRISSRPVSLTFRLPACAKVVDKIEIFPMVRHADAHHVESRYPSLISKFQLFTHTMAGSSPRRRLARLLCAAALTAAALLMSWKPRCGSAVAFGLSALGLLADGLTYRQGATVYWPKILDAALALLWAALALLLSFTKCSWLRLYAGVVILGALCFVSCVSTCMQVPWVLQVAVDHVDPELMSPMSLPSSTRRKVFRQACAVVTMYWALVFAGMAVGVAANSLCNTGVSSDGQTLVHESQWVNVLLGGCWPACFLVVGACTSARLGKYVTSRLLAQYE</sequence>
<feature type="transmembrane region" description="Helical" evidence="1">
    <location>
        <begin position="505"/>
        <end position="523"/>
    </location>
</feature>
<keyword evidence="1" id="KW-0472">Membrane</keyword>
<feature type="transmembrane region" description="Helical" evidence="1">
    <location>
        <begin position="627"/>
        <end position="650"/>
    </location>
</feature>
<evidence type="ECO:0000313" key="3">
    <source>
        <dbReference type="Proteomes" id="UP000186817"/>
    </source>
</evidence>
<keyword evidence="1" id="KW-0812">Transmembrane</keyword>
<feature type="transmembrane region" description="Helical" evidence="1">
    <location>
        <begin position="535"/>
        <end position="561"/>
    </location>
</feature>
<evidence type="ECO:0000313" key="2">
    <source>
        <dbReference type="EMBL" id="OLP88798.1"/>
    </source>
</evidence>
<evidence type="ECO:0000256" key="1">
    <source>
        <dbReference type="SAM" id="Phobius"/>
    </source>
</evidence>
<proteinExistence type="predicted"/>
<dbReference type="EMBL" id="LSRX01000794">
    <property type="protein sequence ID" value="OLP88798.1"/>
    <property type="molecule type" value="Genomic_DNA"/>
</dbReference>
<comment type="caution">
    <text evidence="2">The sequence shown here is derived from an EMBL/GenBank/DDBJ whole genome shotgun (WGS) entry which is preliminary data.</text>
</comment>
<keyword evidence="1" id="KW-1133">Transmembrane helix</keyword>
<accession>A0A1Q9D0U8</accession>
<dbReference type="Proteomes" id="UP000186817">
    <property type="component" value="Unassembled WGS sequence"/>
</dbReference>
<reference evidence="2 3" key="1">
    <citation type="submission" date="2016-02" db="EMBL/GenBank/DDBJ databases">
        <title>Genome analysis of coral dinoflagellate symbionts highlights evolutionary adaptations to a symbiotic lifestyle.</title>
        <authorList>
            <person name="Aranda M."/>
            <person name="Li Y."/>
            <person name="Liew Y.J."/>
            <person name="Baumgarten S."/>
            <person name="Simakov O."/>
            <person name="Wilson M."/>
            <person name="Piel J."/>
            <person name="Ashoor H."/>
            <person name="Bougouffa S."/>
            <person name="Bajic V.B."/>
            <person name="Ryu T."/>
            <person name="Ravasi T."/>
            <person name="Bayer T."/>
            <person name="Micklem G."/>
            <person name="Kim H."/>
            <person name="Bhak J."/>
            <person name="Lajeunesse T.C."/>
            <person name="Voolstra C.R."/>
        </authorList>
    </citation>
    <scope>NUCLEOTIDE SEQUENCE [LARGE SCALE GENOMIC DNA]</scope>
    <source>
        <strain evidence="2 3">CCMP2467</strain>
    </source>
</reference>
<dbReference type="OrthoDB" id="434351at2759"/>
<gene>
    <name evidence="2" type="ORF">AK812_SmicGene29820</name>
</gene>
<name>A0A1Q9D0U8_SYMMI</name>